<name>A0A0C1ZJJ9_9VIBR</name>
<proteinExistence type="predicted"/>
<protein>
    <submittedName>
        <fullName evidence="1">Uncharacterized protein</fullName>
    </submittedName>
</protein>
<dbReference type="AlphaFoldDB" id="A0A0C1ZJJ9"/>
<comment type="caution">
    <text evidence="1">The sequence shown here is derived from an EMBL/GenBank/DDBJ whole genome shotgun (WGS) entry which is preliminary data.</text>
</comment>
<evidence type="ECO:0000313" key="2">
    <source>
        <dbReference type="Proteomes" id="UP000031586"/>
    </source>
</evidence>
<evidence type="ECO:0000313" key="1">
    <source>
        <dbReference type="EMBL" id="KIF53346.1"/>
    </source>
</evidence>
<accession>A0A0C1ZJJ9</accession>
<gene>
    <name evidence="1" type="ORF">H735_10505</name>
</gene>
<dbReference type="RefSeq" id="WP_020194543.1">
    <property type="nucleotide sequence ID" value="NZ_BAOH01000005.1"/>
</dbReference>
<reference evidence="1 2" key="1">
    <citation type="submission" date="2014-07" db="EMBL/GenBank/DDBJ databases">
        <title>Unique and conserved regions in Vibrio harveyi and related species in comparison with the shrimp pathogen Vibrio harveyi CAIM 1792.</title>
        <authorList>
            <person name="Espinoza-Valles I."/>
            <person name="Vora G."/>
            <person name="Leekitcharoenphon P."/>
            <person name="Ussery D."/>
            <person name="Hoj L."/>
            <person name="Gomez-Gil B."/>
        </authorList>
    </citation>
    <scope>NUCLEOTIDE SEQUENCE [LARGE SCALE GENOMIC DNA]</scope>
    <source>
        <strain evidence="2">CAIM 1854 / LMG 25443</strain>
    </source>
</reference>
<dbReference type="Proteomes" id="UP000031586">
    <property type="component" value="Unassembled WGS sequence"/>
</dbReference>
<dbReference type="PATRIC" id="fig|1229493.5.peg.1190"/>
<sequence>MKINDKTRYNTSNPDVDWLSLGKNPELSPLDKQYVRQALSFLHKDSVTDRERAAKFLLKRIQQYYDVIGYVGPIISSAKSEIGYCLGGWINEHGHAPWRESFCTTNNYSWEKPEKIFNSVRYACFESALRLAAWEVEQEVPESAETLKRARWLAYGAIQEHTDRRWYDIRNRMGTTGMKKQLKSVIDKVNLYRLVTSKGEWLGHFEPIT</sequence>
<organism evidence="1 2">
    <name type="scientific">Vibrio owensii CAIM 1854 = LMG 25443</name>
    <dbReference type="NCBI Taxonomy" id="1229493"/>
    <lineage>
        <taxon>Bacteria</taxon>
        <taxon>Pseudomonadati</taxon>
        <taxon>Pseudomonadota</taxon>
        <taxon>Gammaproteobacteria</taxon>
        <taxon>Vibrionales</taxon>
        <taxon>Vibrionaceae</taxon>
        <taxon>Vibrio</taxon>
    </lineage>
</organism>
<dbReference type="EMBL" id="JPRD01000015">
    <property type="protein sequence ID" value="KIF53346.1"/>
    <property type="molecule type" value="Genomic_DNA"/>
</dbReference>